<dbReference type="InterPro" id="IPR036061">
    <property type="entry name" value="CheW-like_dom_sf"/>
</dbReference>
<dbReference type="InterPro" id="IPR001789">
    <property type="entry name" value="Sig_transdc_resp-reg_receiver"/>
</dbReference>
<dbReference type="GO" id="GO:0000160">
    <property type="term" value="P:phosphorelay signal transduction system"/>
    <property type="evidence" value="ECO:0007669"/>
    <property type="project" value="InterPro"/>
</dbReference>
<dbReference type="SMART" id="SM00448">
    <property type="entry name" value="REC"/>
    <property type="match status" value="1"/>
</dbReference>
<dbReference type="Gene3D" id="2.30.30.40">
    <property type="entry name" value="SH3 Domains"/>
    <property type="match status" value="1"/>
</dbReference>
<dbReference type="PROSITE" id="PS50109">
    <property type="entry name" value="HIS_KIN"/>
    <property type="match status" value="1"/>
</dbReference>
<evidence type="ECO:0000259" key="8">
    <source>
        <dbReference type="PROSITE" id="PS50110"/>
    </source>
</evidence>
<dbReference type="InterPro" id="IPR003594">
    <property type="entry name" value="HATPase_dom"/>
</dbReference>
<dbReference type="SMART" id="SM00260">
    <property type="entry name" value="CheW"/>
    <property type="match status" value="1"/>
</dbReference>
<name>A0A7C4AI04_9BACT</name>
<feature type="domain" description="Histidine kinase" evidence="7">
    <location>
        <begin position="176"/>
        <end position="314"/>
    </location>
</feature>
<dbReference type="PROSITE" id="PS50110">
    <property type="entry name" value="RESPONSE_REGULATORY"/>
    <property type="match status" value="1"/>
</dbReference>
<dbReference type="AlphaFoldDB" id="A0A7C4AI04"/>
<dbReference type="InterPro" id="IPR011006">
    <property type="entry name" value="CheY-like_superfamily"/>
</dbReference>
<comment type="catalytic activity">
    <reaction evidence="1">
        <text>ATP + protein L-histidine = ADP + protein N-phospho-L-histidine.</text>
        <dbReference type="EC" id="2.7.13.3"/>
    </reaction>
</comment>
<keyword evidence="3 6" id="KW-0597">Phosphoprotein</keyword>
<dbReference type="SMART" id="SM00387">
    <property type="entry name" value="HATPase_c"/>
    <property type="match status" value="1"/>
</dbReference>
<dbReference type="EMBL" id="DSRP01000687">
    <property type="protein sequence ID" value="HGG93238.1"/>
    <property type="molecule type" value="Genomic_DNA"/>
</dbReference>
<organism evidence="10">
    <name type="scientific">Fundidesulfovibrio putealis</name>
    <dbReference type="NCBI Taxonomy" id="270496"/>
    <lineage>
        <taxon>Bacteria</taxon>
        <taxon>Pseudomonadati</taxon>
        <taxon>Thermodesulfobacteriota</taxon>
        <taxon>Desulfovibrionia</taxon>
        <taxon>Desulfovibrionales</taxon>
        <taxon>Desulfovibrionaceae</taxon>
        <taxon>Fundidesulfovibrio</taxon>
    </lineage>
</organism>
<dbReference type="PANTHER" id="PTHR43395:SF1">
    <property type="entry name" value="CHEMOTAXIS PROTEIN CHEA"/>
    <property type="match status" value="1"/>
</dbReference>
<evidence type="ECO:0000256" key="5">
    <source>
        <dbReference type="ARBA" id="ARBA00022777"/>
    </source>
</evidence>
<accession>A0A7C4AI04</accession>
<dbReference type="InterPro" id="IPR004358">
    <property type="entry name" value="Sig_transdc_His_kin-like_C"/>
</dbReference>
<reference evidence="10" key="1">
    <citation type="journal article" date="2020" name="mSystems">
        <title>Genome- and Community-Level Interaction Insights into Carbon Utilization and Element Cycling Functions of Hydrothermarchaeota in Hydrothermal Sediment.</title>
        <authorList>
            <person name="Zhou Z."/>
            <person name="Liu Y."/>
            <person name="Xu W."/>
            <person name="Pan J."/>
            <person name="Luo Z.H."/>
            <person name="Li M."/>
        </authorList>
    </citation>
    <scope>NUCLEOTIDE SEQUENCE [LARGE SCALE GENOMIC DNA]</scope>
    <source>
        <strain evidence="10">SpSt-413</strain>
    </source>
</reference>
<dbReference type="SUPFAM" id="SSF52172">
    <property type="entry name" value="CheY-like"/>
    <property type="match status" value="1"/>
</dbReference>
<dbReference type="Pfam" id="PF02518">
    <property type="entry name" value="HATPase_c"/>
    <property type="match status" value="1"/>
</dbReference>
<dbReference type="InterPro" id="IPR036890">
    <property type="entry name" value="HATPase_C_sf"/>
</dbReference>
<feature type="domain" description="Response regulatory" evidence="8">
    <location>
        <begin position="475"/>
        <end position="591"/>
    </location>
</feature>
<dbReference type="SUPFAM" id="SSF55874">
    <property type="entry name" value="ATPase domain of HSP90 chaperone/DNA topoisomerase II/histidine kinase"/>
    <property type="match status" value="1"/>
</dbReference>
<dbReference type="PRINTS" id="PR00344">
    <property type="entry name" value="BCTRLSENSOR"/>
</dbReference>
<evidence type="ECO:0000256" key="1">
    <source>
        <dbReference type="ARBA" id="ARBA00000085"/>
    </source>
</evidence>
<dbReference type="Pfam" id="PF01584">
    <property type="entry name" value="CheW"/>
    <property type="match status" value="1"/>
</dbReference>
<evidence type="ECO:0000256" key="3">
    <source>
        <dbReference type="ARBA" id="ARBA00022553"/>
    </source>
</evidence>
<dbReference type="InterPro" id="IPR002545">
    <property type="entry name" value="CheW-lke_dom"/>
</dbReference>
<dbReference type="PROSITE" id="PS50851">
    <property type="entry name" value="CHEW"/>
    <property type="match status" value="1"/>
</dbReference>
<feature type="modified residue" description="4-aspartylphosphate" evidence="6">
    <location>
        <position position="524"/>
    </location>
</feature>
<evidence type="ECO:0000256" key="4">
    <source>
        <dbReference type="ARBA" id="ARBA00022679"/>
    </source>
</evidence>
<dbReference type="Gene3D" id="3.30.565.10">
    <property type="entry name" value="Histidine kinase-like ATPase, C-terminal domain"/>
    <property type="match status" value="1"/>
</dbReference>
<sequence length="595" mass="63604">MPAPQTPSQTGPPYADTRQDGVVRLSADALGRLTGLAGQALVEAGLLGKSMERLRAGQSDLADCADILSGVRAALPDGGLKDELGRAQLLLKEAMTGHSKGVCSLQSLSRRMETHAERLYRSVLASRMRPFGEGARPLPRLVRDTGRELGRQAAFALEGASTSVDRDILERLEAPLMHLARNAVDHGLETPQERLAAGKPEQGLVTLSARHLAGTLEVRLSDDGRGIDLERLRAAVVERALADADMAARMTDQELLDFLFLPGFTTTHNLTHVSGRGVGLDVVKTMTQQVGGSVRVESAPGRGTTFILRLPVSRSVIRALVVRVNQEPYALPLARIGRVALPADQELVTVGGQRFLSLDDGDTIGIAPAAMILGMPPSPPDPSGVPVVVLESDGVRFGLEVDALLGERDLVVHPLDHRLGKIPGVAAASVLDDGMPVLILDEADLLRSLTALLAEGRSTLLAPGADTAQERTTRRVLVVDDSLTVREVERQLLAGRGYDVVTAVDGMEGLALARMGGFDLVVTDVDMPRMTGIELTRRIKADPALARTPVMIVSYKDRQEDRMAGLQAGADYYLPKSGFKDEALLQAVFDLIGEP</sequence>
<dbReference type="GO" id="GO:0006935">
    <property type="term" value="P:chemotaxis"/>
    <property type="evidence" value="ECO:0007669"/>
    <property type="project" value="InterPro"/>
</dbReference>
<keyword evidence="5 10" id="KW-0418">Kinase</keyword>
<protein>
    <recommendedName>
        <fullName evidence="2">histidine kinase</fullName>
        <ecNumber evidence="2">2.7.13.3</ecNumber>
    </recommendedName>
</protein>
<evidence type="ECO:0000259" key="9">
    <source>
        <dbReference type="PROSITE" id="PS50851"/>
    </source>
</evidence>
<evidence type="ECO:0000313" key="10">
    <source>
        <dbReference type="EMBL" id="HGG93238.1"/>
    </source>
</evidence>
<dbReference type="InterPro" id="IPR051315">
    <property type="entry name" value="Bact_Chemotaxis_CheA"/>
</dbReference>
<dbReference type="Gene3D" id="3.40.50.2300">
    <property type="match status" value="1"/>
</dbReference>
<evidence type="ECO:0000256" key="6">
    <source>
        <dbReference type="PROSITE-ProRule" id="PRU00169"/>
    </source>
</evidence>
<proteinExistence type="predicted"/>
<evidence type="ECO:0000259" key="7">
    <source>
        <dbReference type="PROSITE" id="PS50109"/>
    </source>
</evidence>
<dbReference type="InterPro" id="IPR005467">
    <property type="entry name" value="His_kinase_dom"/>
</dbReference>
<dbReference type="FunFam" id="3.30.565.10:FF:000016">
    <property type="entry name" value="Chemotaxis protein CheA, putative"/>
    <property type="match status" value="1"/>
</dbReference>
<evidence type="ECO:0000256" key="2">
    <source>
        <dbReference type="ARBA" id="ARBA00012438"/>
    </source>
</evidence>
<dbReference type="Pfam" id="PF00072">
    <property type="entry name" value="Response_reg"/>
    <property type="match status" value="1"/>
</dbReference>
<dbReference type="SUPFAM" id="SSF50341">
    <property type="entry name" value="CheW-like"/>
    <property type="match status" value="1"/>
</dbReference>
<dbReference type="EC" id="2.7.13.3" evidence="2"/>
<comment type="caution">
    <text evidence="10">The sequence shown here is derived from an EMBL/GenBank/DDBJ whole genome shotgun (WGS) entry which is preliminary data.</text>
</comment>
<gene>
    <name evidence="10" type="ORF">ENR59_09860</name>
</gene>
<dbReference type="PANTHER" id="PTHR43395">
    <property type="entry name" value="SENSOR HISTIDINE KINASE CHEA"/>
    <property type="match status" value="1"/>
</dbReference>
<feature type="domain" description="CheW-like" evidence="9">
    <location>
        <begin position="316"/>
        <end position="451"/>
    </location>
</feature>
<keyword evidence="4" id="KW-0808">Transferase</keyword>
<dbReference type="GO" id="GO:0004673">
    <property type="term" value="F:protein histidine kinase activity"/>
    <property type="evidence" value="ECO:0007669"/>
    <property type="project" value="UniProtKB-EC"/>
</dbReference>